<feature type="region of interest" description="Disordered" evidence="1">
    <location>
        <begin position="10"/>
        <end position="40"/>
    </location>
</feature>
<reference evidence="2 3" key="1">
    <citation type="submission" date="2023-07" db="EMBL/GenBank/DDBJ databases">
        <title>Sequencing the genomes of 1000 actinobacteria strains.</title>
        <authorList>
            <person name="Klenk H.-P."/>
        </authorList>
    </citation>
    <scope>NUCLEOTIDE SEQUENCE [LARGE SCALE GENOMIC DNA]</scope>
    <source>
        <strain evidence="2 3">DSM 44388</strain>
    </source>
</reference>
<evidence type="ECO:0000256" key="1">
    <source>
        <dbReference type="SAM" id="MobiDB-lite"/>
    </source>
</evidence>
<evidence type="ECO:0000313" key="2">
    <source>
        <dbReference type="EMBL" id="MDP9824741.1"/>
    </source>
</evidence>
<organism evidence="2 3">
    <name type="scientific">Kineosporia succinea</name>
    <dbReference type="NCBI Taxonomy" id="84632"/>
    <lineage>
        <taxon>Bacteria</taxon>
        <taxon>Bacillati</taxon>
        <taxon>Actinomycetota</taxon>
        <taxon>Actinomycetes</taxon>
        <taxon>Kineosporiales</taxon>
        <taxon>Kineosporiaceae</taxon>
        <taxon>Kineosporia</taxon>
    </lineage>
</organism>
<evidence type="ECO:0000313" key="3">
    <source>
        <dbReference type="Proteomes" id="UP001235712"/>
    </source>
</evidence>
<gene>
    <name evidence="2" type="ORF">J2S57_000490</name>
</gene>
<protein>
    <submittedName>
        <fullName evidence="2">Uncharacterized protein</fullName>
    </submittedName>
</protein>
<accession>A0ABT9NWE2</accession>
<dbReference type="RefSeq" id="WP_307237805.1">
    <property type="nucleotide sequence ID" value="NZ_JAUSQZ010000001.1"/>
</dbReference>
<proteinExistence type="predicted"/>
<dbReference type="EMBL" id="JAUSQZ010000001">
    <property type="protein sequence ID" value="MDP9824741.1"/>
    <property type="molecule type" value="Genomic_DNA"/>
</dbReference>
<sequence length="40" mass="4290">MHVLFWKPLDGLSMTPDLKKKVGSGADRPDRADVAPPGDA</sequence>
<comment type="caution">
    <text evidence="2">The sequence shown here is derived from an EMBL/GenBank/DDBJ whole genome shotgun (WGS) entry which is preliminary data.</text>
</comment>
<keyword evidence="3" id="KW-1185">Reference proteome</keyword>
<dbReference type="Proteomes" id="UP001235712">
    <property type="component" value="Unassembled WGS sequence"/>
</dbReference>
<name>A0ABT9NWE2_9ACTN</name>